<dbReference type="InterPro" id="IPR013011">
    <property type="entry name" value="PTS_EIIB_2"/>
</dbReference>
<dbReference type="Pfam" id="PF02302">
    <property type="entry name" value="PTS_IIB"/>
    <property type="match status" value="1"/>
</dbReference>
<name>A0A087E864_9BIFI</name>
<dbReference type="eggNOG" id="COG3414">
    <property type="taxonomic scope" value="Bacteria"/>
</dbReference>
<dbReference type="Proteomes" id="UP000029055">
    <property type="component" value="Unassembled WGS sequence"/>
</dbReference>
<dbReference type="Gene3D" id="3.40.50.2300">
    <property type="match status" value="1"/>
</dbReference>
<proteinExistence type="predicted"/>
<dbReference type="EMBL" id="JGZR01000006">
    <property type="protein sequence ID" value="KFJ03965.1"/>
    <property type="molecule type" value="Genomic_DNA"/>
</dbReference>
<dbReference type="PROSITE" id="PS51099">
    <property type="entry name" value="PTS_EIIB_TYPE_2"/>
    <property type="match status" value="1"/>
</dbReference>
<protein>
    <submittedName>
        <fullName evidence="3">PTS lactose transporter subunit IIB</fullName>
    </submittedName>
</protein>
<dbReference type="AlphaFoldDB" id="A0A087E864"/>
<dbReference type="RefSeq" id="WP_024463277.1">
    <property type="nucleotide sequence ID" value="NZ_CP062939.1"/>
</dbReference>
<reference evidence="3 4" key="1">
    <citation type="submission" date="2014-03" db="EMBL/GenBank/DDBJ databases">
        <title>Genomics of Bifidobacteria.</title>
        <authorList>
            <person name="Ventura M."/>
            <person name="Milani C."/>
            <person name="Lugli G.A."/>
        </authorList>
    </citation>
    <scope>NUCLEOTIDE SEQUENCE [LARGE SCALE GENOMIC DNA]</scope>
    <source>
        <strain evidence="3 4">LMG 11597</strain>
    </source>
</reference>
<dbReference type="STRING" id="77635.BISU_0441"/>
<dbReference type="GO" id="GO:0008982">
    <property type="term" value="F:protein-N(PI)-phosphohistidine-sugar phosphotransferase activity"/>
    <property type="evidence" value="ECO:0007669"/>
    <property type="project" value="InterPro"/>
</dbReference>
<feature type="domain" description="PTS EIIB type-2" evidence="2">
    <location>
        <begin position="1"/>
        <end position="92"/>
    </location>
</feature>
<dbReference type="GO" id="GO:0009401">
    <property type="term" value="P:phosphoenolpyruvate-dependent sugar phosphotransferase system"/>
    <property type="evidence" value="ECO:0007669"/>
    <property type="project" value="InterPro"/>
</dbReference>
<dbReference type="InterPro" id="IPR003501">
    <property type="entry name" value="PTS_EIIB_2/3"/>
</dbReference>
<dbReference type="SUPFAM" id="SSF52794">
    <property type="entry name" value="PTS system IIB component-like"/>
    <property type="match status" value="1"/>
</dbReference>
<gene>
    <name evidence="3" type="ORF">BISU_0441</name>
</gene>
<keyword evidence="1" id="KW-0808">Transferase</keyword>
<comment type="caution">
    <text evidence="3">The sequence shown here is derived from an EMBL/GenBank/DDBJ whole genome shotgun (WGS) entry which is preliminary data.</text>
</comment>
<dbReference type="OrthoDB" id="6603449at2"/>
<organism evidence="3 4">
    <name type="scientific">Bifidobacterium subtile</name>
    <dbReference type="NCBI Taxonomy" id="77635"/>
    <lineage>
        <taxon>Bacteria</taxon>
        <taxon>Bacillati</taxon>
        <taxon>Actinomycetota</taxon>
        <taxon>Actinomycetes</taxon>
        <taxon>Bifidobacteriales</taxon>
        <taxon>Bifidobacteriaceae</taxon>
        <taxon>Bifidobacterium</taxon>
    </lineage>
</organism>
<accession>A0A087E864</accession>
<evidence type="ECO:0000313" key="4">
    <source>
        <dbReference type="Proteomes" id="UP000029055"/>
    </source>
</evidence>
<evidence type="ECO:0000256" key="1">
    <source>
        <dbReference type="ARBA" id="ARBA00022679"/>
    </source>
</evidence>
<sequence>MKILTACSTGLGSSFMTQLNIDKALKELGVDGIETDHTDLSSVTPASADVVFVGRDIAEAAEGKNGDVVVLNSLIDMSEIKEKVAAALERHGVAVPNE</sequence>
<evidence type="ECO:0000259" key="2">
    <source>
        <dbReference type="PROSITE" id="PS51099"/>
    </source>
</evidence>
<evidence type="ECO:0000313" key="3">
    <source>
        <dbReference type="EMBL" id="KFJ03965.1"/>
    </source>
</evidence>
<dbReference type="InterPro" id="IPR036095">
    <property type="entry name" value="PTS_EIIB-like_sf"/>
</dbReference>
<keyword evidence="4" id="KW-1185">Reference proteome</keyword>
<dbReference type="CDD" id="cd05563">
    <property type="entry name" value="PTS_IIB_ascorbate"/>
    <property type="match status" value="1"/>
</dbReference>